<name>A0AAD8A5L6_DIPPU</name>
<dbReference type="GO" id="GO:0008270">
    <property type="term" value="F:zinc ion binding"/>
    <property type="evidence" value="ECO:0007669"/>
    <property type="project" value="UniProtKB-KW"/>
</dbReference>
<evidence type="ECO:0000259" key="3">
    <source>
        <dbReference type="PROSITE" id="PS50157"/>
    </source>
</evidence>
<dbReference type="AlphaFoldDB" id="A0AAD8A5L6"/>
<dbReference type="Proteomes" id="UP001233999">
    <property type="component" value="Unassembled WGS sequence"/>
</dbReference>
<protein>
    <recommendedName>
        <fullName evidence="3">C2H2-type domain-containing protein</fullName>
    </recommendedName>
</protein>
<gene>
    <name evidence="4" type="ORF">L9F63_015728</name>
</gene>
<accession>A0AAD8A5L6</accession>
<dbReference type="InterPro" id="IPR013087">
    <property type="entry name" value="Znf_C2H2_type"/>
</dbReference>
<reference evidence="4" key="1">
    <citation type="journal article" date="2023" name="IScience">
        <title>Live-bearing cockroach genome reveals convergent evolutionary mechanisms linked to viviparity in insects and beyond.</title>
        <authorList>
            <person name="Fouks B."/>
            <person name="Harrison M.C."/>
            <person name="Mikhailova A.A."/>
            <person name="Marchal E."/>
            <person name="English S."/>
            <person name="Carruthers M."/>
            <person name="Jennings E.C."/>
            <person name="Chiamaka E.L."/>
            <person name="Frigard R.A."/>
            <person name="Pippel M."/>
            <person name="Attardo G.M."/>
            <person name="Benoit J.B."/>
            <person name="Bornberg-Bauer E."/>
            <person name="Tobe S.S."/>
        </authorList>
    </citation>
    <scope>NUCLEOTIDE SEQUENCE</scope>
    <source>
        <strain evidence="4">Stay&amp;Tobe</strain>
    </source>
</reference>
<proteinExistence type="predicted"/>
<feature type="compositionally biased region" description="Polar residues" evidence="2">
    <location>
        <begin position="61"/>
        <end position="71"/>
    </location>
</feature>
<keyword evidence="1" id="KW-0863">Zinc-finger</keyword>
<dbReference type="PROSITE" id="PS00028">
    <property type="entry name" value="ZINC_FINGER_C2H2_1"/>
    <property type="match status" value="1"/>
</dbReference>
<dbReference type="EMBL" id="JASPKZ010003829">
    <property type="protein sequence ID" value="KAJ9592590.1"/>
    <property type="molecule type" value="Genomic_DNA"/>
</dbReference>
<feature type="domain" description="C2H2-type" evidence="3">
    <location>
        <begin position="21"/>
        <end position="49"/>
    </location>
</feature>
<dbReference type="SMART" id="SM00355">
    <property type="entry name" value="ZnF_C2H2"/>
    <property type="match status" value="1"/>
</dbReference>
<dbReference type="InterPro" id="IPR036236">
    <property type="entry name" value="Znf_C2H2_sf"/>
</dbReference>
<keyword evidence="1" id="KW-0862">Zinc</keyword>
<reference evidence="4" key="2">
    <citation type="submission" date="2023-05" db="EMBL/GenBank/DDBJ databases">
        <authorList>
            <person name="Fouks B."/>
        </authorList>
    </citation>
    <scope>NUCLEOTIDE SEQUENCE</scope>
    <source>
        <strain evidence="4">Stay&amp;Tobe</strain>
        <tissue evidence="4">Testes</tissue>
    </source>
</reference>
<feature type="non-terminal residue" evidence="4">
    <location>
        <position position="111"/>
    </location>
</feature>
<comment type="caution">
    <text evidence="4">The sequence shown here is derived from an EMBL/GenBank/DDBJ whole genome shotgun (WGS) entry which is preliminary data.</text>
</comment>
<dbReference type="PROSITE" id="PS50157">
    <property type="entry name" value="ZINC_FINGER_C2H2_2"/>
    <property type="match status" value="1"/>
</dbReference>
<evidence type="ECO:0000256" key="1">
    <source>
        <dbReference type="PROSITE-ProRule" id="PRU00042"/>
    </source>
</evidence>
<organism evidence="4 5">
    <name type="scientific">Diploptera punctata</name>
    <name type="common">Pacific beetle cockroach</name>
    <dbReference type="NCBI Taxonomy" id="6984"/>
    <lineage>
        <taxon>Eukaryota</taxon>
        <taxon>Metazoa</taxon>
        <taxon>Ecdysozoa</taxon>
        <taxon>Arthropoda</taxon>
        <taxon>Hexapoda</taxon>
        <taxon>Insecta</taxon>
        <taxon>Pterygota</taxon>
        <taxon>Neoptera</taxon>
        <taxon>Polyneoptera</taxon>
        <taxon>Dictyoptera</taxon>
        <taxon>Blattodea</taxon>
        <taxon>Blaberoidea</taxon>
        <taxon>Blaberidae</taxon>
        <taxon>Diplopterinae</taxon>
        <taxon>Diploptera</taxon>
    </lineage>
</organism>
<dbReference type="SUPFAM" id="SSF57667">
    <property type="entry name" value="beta-beta-alpha zinc fingers"/>
    <property type="match status" value="1"/>
</dbReference>
<keyword evidence="1" id="KW-0479">Metal-binding</keyword>
<feature type="region of interest" description="Disordered" evidence="2">
    <location>
        <begin position="45"/>
        <end position="75"/>
    </location>
</feature>
<keyword evidence="5" id="KW-1185">Reference proteome</keyword>
<sequence length="111" mass="12269">MYCKSCVPEEEATSQEDPLKYTCSICHKVFNDYVAMCRHHRKVHKGKRSLSSMFGGVRSPSAGSDSRSQSPAPDACKKHLEYISSTPANSAQDSVCLCDTPQDDMCKMDIS</sequence>
<evidence type="ECO:0000313" key="4">
    <source>
        <dbReference type="EMBL" id="KAJ9592590.1"/>
    </source>
</evidence>
<evidence type="ECO:0000256" key="2">
    <source>
        <dbReference type="SAM" id="MobiDB-lite"/>
    </source>
</evidence>
<evidence type="ECO:0000313" key="5">
    <source>
        <dbReference type="Proteomes" id="UP001233999"/>
    </source>
</evidence>